<keyword evidence="1" id="KW-0732">Signal</keyword>
<dbReference type="Proteomes" id="UP001156216">
    <property type="component" value="Chromosome"/>
</dbReference>
<dbReference type="Proteomes" id="UP001162960">
    <property type="component" value="Chromosome"/>
</dbReference>
<evidence type="ECO:0000313" key="7">
    <source>
        <dbReference type="Proteomes" id="UP000095576"/>
    </source>
</evidence>
<sequence length="255" mass="29093">MKTKKLLGIFFLFLCTITLVSCGDDEKQEIYSLSFEKGYYERPLLGAKNIPVRGGNRDYTVTVQNTDVLSIDIDLSSPIDMGNLVVKPKQKGETTITVKDNVTNETVDLKIKIVDSYLNLKVAHPAQVPYTGGENLFFINNSDRDFYLFDEKMEKKECTGNYQFLIKNSTCYMILNFDKELNDKRTYEYNISNTSERMFTLIEILLGIDWNMKADLINRSTRSASPVTMNAVDTETNIIQYFVAGSNDIPENILD</sequence>
<organism evidence="3 8">
    <name type="scientific">Bacteroides thetaiotaomicron</name>
    <dbReference type="NCBI Taxonomy" id="818"/>
    <lineage>
        <taxon>Bacteria</taxon>
        <taxon>Pseudomonadati</taxon>
        <taxon>Bacteroidota</taxon>
        <taxon>Bacteroidia</taxon>
        <taxon>Bacteroidales</taxon>
        <taxon>Bacteroidaceae</taxon>
        <taxon>Bacteroides</taxon>
    </lineage>
</organism>
<accession>A0A173UJI1</accession>
<name>A0A173UJI1_BACT4</name>
<gene>
    <name evidence="2" type="ORF">ERS852511_01752</name>
    <name evidence="3" type="ORF">GAN75_23955</name>
    <name evidence="5" type="ORF">KQP59_07760</name>
    <name evidence="4" type="ORF">KQP68_15390</name>
    <name evidence="6" type="ORF">KQP74_08120</name>
</gene>
<reference evidence="2 7" key="1">
    <citation type="submission" date="2015-09" db="EMBL/GenBank/DDBJ databases">
        <authorList>
            <consortium name="Pathogen Informatics"/>
        </authorList>
    </citation>
    <scope>NUCLEOTIDE SEQUENCE [LARGE SCALE GENOMIC DNA]</scope>
    <source>
        <strain evidence="2 7">2789STDY5834899</strain>
    </source>
</reference>
<dbReference type="Proteomes" id="UP001156218">
    <property type="component" value="Chromosome"/>
</dbReference>
<evidence type="ECO:0000313" key="8">
    <source>
        <dbReference type="Proteomes" id="UP000436825"/>
    </source>
</evidence>
<protein>
    <submittedName>
        <fullName evidence="2">Bacterial Ig-like domain (Group 2)</fullName>
    </submittedName>
</protein>
<feature type="signal peptide" evidence="1">
    <location>
        <begin position="1"/>
        <end position="23"/>
    </location>
</feature>
<dbReference type="PROSITE" id="PS51257">
    <property type="entry name" value="PROKAR_LIPOPROTEIN"/>
    <property type="match status" value="1"/>
</dbReference>
<evidence type="ECO:0000313" key="4">
    <source>
        <dbReference type="EMBL" id="UYU64962.1"/>
    </source>
</evidence>
<dbReference type="EMBL" id="WCRW01000023">
    <property type="protein sequence ID" value="KAB4451146.1"/>
    <property type="molecule type" value="Genomic_DNA"/>
</dbReference>
<reference evidence="3 8" key="2">
    <citation type="journal article" date="2019" name="Nat. Med.">
        <title>A library of human gut bacterial isolates paired with longitudinal multiomics data enables mechanistic microbiome research.</title>
        <authorList>
            <person name="Poyet M."/>
            <person name="Groussin M."/>
            <person name="Gibbons S.M."/>
            <person name="Avila-Pacheco J."/>
            <person name="Jiang X."/>
            <person name="Kearney S.M."/>
            <person name="Perrotta A.R."/>
            <person name="Berdy B."/>
            <person name="Zhao S."/>
            <person name="Lieberman T.D."/>
            <person name="Swanson P.K."/>
            <person name="Smith M."/>
            <person name="Roesemann S."/>
            <person name="Alexander J.E."/>
            <person name="Rich S.A."/>
            <person name="Livny J."/>
            <person name="Vlamakis H."/>
            <person name="Clish C."/>
            <person name="Bullock K."/>
            <person name="Deik A."/>
            <person name="Scott J."/>
            <person name="Pierce K.A."/>
            <person name="Xavier R.J."/>
            <person name="Alm E.J."/>
        </authorList>
    </citation>
    <scope>NUCLEOTIDE SEQUENCE [LARGE SCALE GENOMIC DNA]</scope>
    <source>
        <strain evidence="3 8">BIOML-A160</strain>
    </source>
</reference>
<evidence type="ECO:0000313" key="5">
    <source>
        <dbReference type="EMBL" id="UYU72988.1"/>
    </source>
</evidence>
<dbReference type="EMBL" id="CZAP01000004">
    <property type="protein sequence ID" value="CUP31530.1"/>
    <property type="molecule type" value="Genomic_DNA"/>
</dbReference>
<evidence type="ECO:0000256" key="1">
    <source>
        <dbReference type="SAM" id="SignalP"/>
    </source>
</evidence>
<dbReference type="RefSeq" id="WP_053088262.1">
    <property type="nucleotide sequence ID" value="NZ_BQNN01000001.1"/>
</dbReference>
<evidence type="ECO:0000313" key="3">
    <source>
        <dbReference type="EMBL" id="KAB4451146.1"/>
    </source>
</evidence>
<evidence type="ECO:0000313" key="2">
    <source>
        <dbReference type="EMBL" id="CUP31530.1"/>
    </source>
</evidence>
<evidence type="ECO:0000313" key="6">
    <source>
        <dbReference type="EMBL" id="UYU92585.1"/>
    </source>
</evidence>
<dbReference type="EMBL" id="CP083680">
    <property type="protein sequence ID" value="UYU64962.1"/>
    <property type="molecule type" value="Genomic_DNA"/>
</dbReference>
<feature type="chain" id="PRO_5014250431" evidence="1">
    <location>
        <begin position="24"/>
        <end position="255"/>
    </location>
</feature>
<dbReference type="Proteomes" id="UP000095576">
    <property type="component" value="Unassembled WGS sequence"/>
</dbReference>
<evidence type="ECO:0000313" key="9">
    <source>
        <dbReference type="Proteomes" id="UP001156218"/>
    </source>
</evidence>
<dbReference type="EMBL" id="CP083681">
    <property type="protein sequence ID" value="UYU72988.1"/>
    <property type="molecule type" value="Genomic_DNA"/>
</dbReference>
<reference evidence="4 9" key="3">
    <citation type="submission" date="2021-06" db="EMBL/GenBank/DDBJ databases">
        <title>Interrogation of the integrated mobile genetic elements in gut-associated Bacteroides with a consensus prediction approach.</title>
        <authorList>
            <person name="Campbell D.E."/>
            <person name="Leigh J.R."/>
            <person name="Kim T."/>
            <person name="England W."/>
            <person name="Whitaker R.J."/>
            <person name="Degnan P.H."/>
        </authorList>
    </citation>
    <scope>NUCLEOTIDE SEQUENCE [LARGE SCALE GENOMIC DNA]</scope>
    <source>
        <strain evidence="6">VPI-3443</strain>
        <strain evidence="5">VPI-BTDOT2</strain>
        <strain evidence="4 9">WAL8669</strain>
    </source>
</reference>
<dbReference type="AlphaFoldDB" id="A0A173UJI1"/>
<proteinExistence type="predicted"/>
<dbReference type="Proteomes" id="UP000436825">
    <property type="component" value="Unassembled WGS sequence"/>
</dbReference>
<dbReference type="EMBL" id="CP083685">
    <property type="protein sequence ID" value="UYU92585.1"/>
    <property type="molecule type" value="Genomic_DNA"/>
</dbReference>